<dbReference type="InterPro" id="IPR007607">
    <property type="entry name" value="BacA/B"/>
</dbReference>
<protein>
    <submittedName>
        <fullName evidence="2">Polymer-forming cytoskeletal protein</fullName>
    </submittedName>
</protein>
<dbReference type="AlphaFoldDB" id="A0A4S3PTM9"/>
<dbReference type="Pfam" id="PF04519">
    <property type="entry name" value="Bactofilin"/>
    <property type="match status" value="1"/>
</dbReference>
<organism evidence="2 3">
    <name type="scientific">Bacillus timonensis</name>
    <dbReference type="NCBI Taxonomy" id="1033734"/>
    <lineage>
        <taxon>Bacteria</taxon>
        <taxon>Bacillati</taxon>
        <taxon>Bacillota</taxon>
        <taxon>Bacilli</taxon>
        <taxon>Bacillales</taxon>
        <taxon>Bacillaceae</taxon>
        <taxon>Bacillus</taxon>
    </lineage>
</organism>
<proteinExistence type="inferred from homology"/>
<name>A0A4S3PTM9_9BACI</name>
<dbReference type="Proteomes" id="UP000306477">
    <property type="component" value="Unassembled WGS sequence"/>
</dbReference>
<comment type="caution">
    <text evidence="2">The sequence shown here is derived from an EMBL/GenBank/DDBJ whole genome shotgun (WGS) entry which is preliminary data.</text>
</comment>
<keyword evidence="3" id="KW-1185">Reference proteome</keyword>
<accession>A0A4S3PTM9</accession>
<evidence type="ECO:0000256" key="1">
    <source>
        <dbReference type="ARBA" id="ARBA00044755"/>
    </source>
</evidence>
<reference evidence="2 3" key="1">
    <citation type="journal article" date="2019" name="Indoor Air">
        <title>Impacts of indoor surface finishes on bacterial viability.</title>
        <authorList>
            <person name="Hu J."/>
            <person name="Maamar S.B."/>
            <person name="Glawe A.J."/>
            <person name="Gottel N."/>
            <person name="Gilbert J.A."/>
            <person name="Hartmann E.M."/>
        </authorList>
    </citation>
    <scope>NUCLEOTIDE SEQUENCE [LARGE SCALE GENOMIC DNA]</scope>
    <source>
        <strain evidence="2 3">AF060A6</strain>
    </source>
</reference>
<dbReference type="OrthoDB" id="1730007at2"/>
<sequence>MVNFENQGDLLINGMGSSGGGSFNKVLINGKGNVQGDVECNDFTINGTGTVKGNVKGNEGKISGSGNIEGSIEFEQFTIEGTGGIQGDAKITNMKISGNSKIGGTLKAEEIKIRGKATIAEDCEAEEFKGTGGFVIGGLLNADVIDISIAGECRAKEIGGRTITVKKGIFSFLNNLFKAVYPVSLTTEIIEADEIEIEYTNAKMVRGDNVVIGPHCHIDVVEYKGTFSQDPSAKVLEAKQI</sequence>
<comment type="similarity">
    <text evidence="1">Belongs to the bactofilin family.</text>
</comment>
<evidence type="ECO:0000313" key="2">
    <source>
        <dbReference type="EMBL" id="THE12824.1"/>
    </source>
</evidence>
<evidence type="ECO:0000313" key="3">
    <source>
        <dbReference type="Proteomes" id="UP000306477"/>
    </source>
</evidence>
<dbReference type="STRING" id="1033734.GCA_000285535_02853"/>
<dbReference type="EMBL" id="SLUB01000013">
    <property type="protein sequence ID" value="THE12824.1"/>
    <property type="molecule type" value="Genomic_DNA"/>
</dbReference>
<dbReference type="PANTHER" id="PTHR35024:SF4">
    <property type="entry name" value="POLYMER-FORMING CYTOSKELETAL PROTEIN"/>
    <property type="match status" value="1"/>
</dbReference>
<gene>
    <name evidence="2" type="ORF">E1I69_09600</name>
</gene>
<dbReference type="RefSeq" id="WP_136379395.1">
    <property type="nucleotide sequence ID" value="NZ_SLUB01000013.1"/>
</dbReference>
<dbReference type="PANTHER" id="PTHR35024">
    <property type="entry name" value="HYPOTHETICAL CYTOSOLIC PROTEIN"/>
    <property type="match status" value="1"/>
</dbReference>